<dbReference type="FunFam" id="2.40.10.10:FF:000074">
    <property type="entry name" value="glyoxysomal processing protease, glyoxysomal-like"/>
    <property type="match status" value="1"/>
</dbReference>
<evidence type="ECO:0000256" key="8">
    <source>
        <dbReference type="ARBA" id="ARBA00023128"/>
    </source>
</evidence>
<dbReference type="InterPro" id="IPR018108">
    <property type="entry name" value="MCP_transmembrane"/>
</dbReference>
<dbReference type="STRING" id="3476.A0A2P5AMV6"/>
<evidence type="ECO:0000313" key="12">
    <source>
        <dbReference type="Proteomes" id="UP000237105"/>
    </source>
</evidence>
<dbReference type="GO" id="GO:0004252">
    <property type="term" value="F:serine-type endopeptidase activity"/>
    <property type="evidence" value="ECO:0007669"/>
    <property type="project" value="InterPro"/>
</dbReference>
<dbReference type="Gene3D" id="1.50.40.10">
    <property type="entry name" value="Mitochondrial carrier domain"/>
    <property type="match status" value="2"/>
</dbReference>
<reference evidence="12" key="1">
    <citation type="submission" date="2016-06" db="EMBL/GenBank/DDBJ databases">
        <title>Parallel loss of symbiosis genes in relatives of nitrogen-fixing non-legume Parasponia.</title>
        <authorList>
            <person name="Van Velzen R."/>
            <person name="Holmer R."/>
            <person name="Bu F."/>
            <person name="Rutten L."/>
            <person name="Van Zeijl A."/>
            <person name="Liu W."/>
            <person name="Santuari L."/>
            <person name="Cao Q."/>
            <person name="Sharma T."/>
            <person name="Shen D."/>
            <person name="Roswanjaya Y."/>
            <person name="Wardhani T."/>
            <person name="Kalhor M.S."/>
            <person name="Jansen J."/>
            <person name="Van den Hoogen J."/>
            <person name="Gungor B."/>
            <person name="Hartog M."/>
            <person name="Hontelez J."/>
            <person name="Verver J."/>
            <person name="Yang W.-C."/>
            <person name="Schijlen E."/>
            <person name="Repin R."/>
            <person name="Schilthuizen M."/>
            <person name="Schranz E."/>
            <person name="Heidstra R."/>
            <person name="Miyata K."/>
            <person name="Fedorova E."/>
            <person name="Kohlen W."/>
            <person name="Bisseling T."/>
            <person name="Smit S."/>
            <person name="Geurts R."/>
        </authorList>
    </citation>
    <scope>NUCLEOTIDE SEQUENCE [LARGE SCALE GENOMIC DNA]</scope>
    <source>
        <strain evidence="12">cv. WU1-14</strain>
    </source>
</reference>
<dbReference type="InterPro" id="IPR023395">
    <property type="entry name" value="MCP_dom_sf"/>
</dbReference>
<dbReference type="FunFam" id="2.40.10.10:FF:000096">
    <property type="entry name" value="Glyoxysomal processing protease glyoxysomal"/>
    <property type="match status" value="1"/>
</dbReference>
<keyword evidence="4 10" id="KW-0812">Transmembrane</keyword>
<keyword evidence="7" id="KW-1133">Transmembrane helix</keyword>
<dbReference type="GO" id="GO:0005342">
    <property type="term" value="F:organic acid transmembrane transporter activity"/>
    <property type="evidence" value="ECO:0007669"/>
    <property type="project" value="UniProtKB-ARBA"/>
</dbReference>
<dbReference type="PANTHER" id="PTHR21004:SF0">
    <property type="entry name" value="PEROXISOMAL LEADER PEPTIDE-PROCESSING PROTEASE"/>
    <property type="match status" value="1"/>
</dbReference>
<accession>A0A2P5AMV6</accession>
<dbReference type="Pfam" id="PF00153">
    <property type="entry name" value="Mito_carr"/>
    <property type="match status" value="3"/>
</dbReference>
<evidence type="ECO:0000256" key="7">
    <source>
        <dbReference type="ARBA" id="ARBA00022989"/>
    </source>
</evidence>
<dbReference type="FunFam" id="1.50.40.10:FF:000091">
    <property type="entry name" value="Mitochondrial carrier protein"/>
    <property type="match status" value="1"/>
</dbReference>
<dbReference type="FunFam" id="1.50.40.10:FF:000086">
    <property type="entry name" value="Mitochondrial carrier protein"/>
    <property type="match status" value="1"/>
</dbReference>
<keyword evidence="12" id="KW-1185">Reference proteome</keyword>
<evidence type="ECO:0000256" key="2">
    <source>
        <dbReference type="ARBA" id="ARBA00006375"/>
    </source>
</evidence>
<evidence type="ECO:0000256" key="6">
    <source>
        <dbReference type="ARBA" id="ARBA00022792"/>
    </source>
</evidence>
<evidence type="ECO:0000256" key="3">
    <source>
        <dbReference type="ARBA" id="ARBA00022448"/>
    </source>
</evidence>
<evidence type="ECO:0000256" key="1">
    <source>
        <dbReference type="ARBA" id="ARBA00004448"/>
    </source>
</evidence>
<comment type="subcellular location">
    <subcellularLocation>
        <location evidence="1">Mitochondrion inner membrane</location>
        <topology evidence="1">Multi-pass membrane protein</topology>
    </subcellularLocation>
</comment>
<evidence type="ECO:0000256" key="5">
    <source>
        <dbReference type="ARBA" id="ARBA00022737"/>
    </source>
</evidence>
<dbReference type="InterPro" id="IPR043504">
    <property type="entry name" value="Peptidase_S1_PA_chymotrypsin"/>
</dbReference>
<feature type="repeat" description="Solcar" evidence="10">
    <location>
        <begin position="984"/>
        <end position="1076"/>
    </location>
</feature>
<keyword evidence="9 10" id="KW-0472">Membrane</keyword>
<dbReference type="Proteomes" id="UP000237105">
    <property type="component" value="Unassembled WGS sequence"/>
</dbReference>
<protein>
    <submittedName>
        <fullName evidence="11">Peptidase S1, PA clan</fullName>
    </submittedName>
</protein>
<dbReference type="Pfam" id="PF13365">
    <property type="entry name" value="Trypsin_2"/>
    <property type="match status" value="2"/>
</dbReference>
<dbReference type="PROSITE" id="PS50920">
    <property type="entry name" value="SOLCAR"/>
    <property type="match status" value="3"/>
</dbReference>
<dbReference type="AlphaFoldDB" id="A0A2P5AMV6"/>
<feature type="repeat" description="Solcar" evidence="10">
    <location>
        <begin position="1092"/>
        <end position="1178"/>
    </location>
</feature>
<sequence length="1184" mass="129184">MGLPETVDLARNFAVMVRVQGPDPKGLKMRKHAFHQYHSGRTTLSASGMLLRHTLYDSAVAKQLCGDGDDFPVLVVTVASVVEPFLSVQHRENNMSQGRPEFISGVQIDIMIEREMRLENDSEDVDRGDSRWHATQCLKLLLKRKEGKSEVVMGLGREGGWLLRRSFDIMNKRFKPHKPQKFKPQRRAPQRRSKCVIQIDVPASARALQSLVEASLGSLEHGWEVGWSLASVNDGRQSLKDVAQAHLAESDNFSHLGKPTTRIAILGVSLFSKDVAKITISPSHRKGDFILAMGSPFGVLSPVHFFNSISVGSIANFCPPHSSSRSLLMADIRCLPGTEGGPVFDEQAQLIGILIRPLRQKISGAEIQLVIPWEAIASACSDLLLKEPDNTQKGINYDKGKLTAVGRAVIADNHGSDGPITYFHEGLSSCCPSPVEKAVASVCLITVDDGVWASGVLLNHQGLILTNAHLLEPWRFGKRTADSFLGGEHGASTCSASYRGSRNIRVRLDHINPWIWCDAKVVYVCKGPLDVALLLLKSTPNQLCPIIVDFSKPSVGSKAYVVGHGLFGPRCGFFPSVCFGVVAKVVEAKSPLSYQLSQPGNAHRNFPVMLETTAAVHPGGSGGAVVNLNGHMIGLVTRVMRRDWLILERMSFSSIYMVSASRIDSALTILLTVLVVVHRVAISIPLNETIHLLASPLMLIKNPNVFRTQLKFTILKAMQLLANTQFSEGTKFSVGNLLGISYLIISGGDMQDFSLLEILDQPNDHLSSVWALMPPLSPKSPPMPRLPVSLLDDNNDNKKEAKGSRFAKFIAERQEVLRKPTQPGSNKGKQANVIVPSKRRLSSEALSSLSLSVEFCPSRRGEVRQLEGHGQIEREREKLRQMGDTPAHKEYVAGLLAGVSTVAIGHPFDTVKVKLQKHNTEAHGIKYKSGLHCTARILRTEGIRGLYRGATSSFVGVSFESSLVFGIYSQTKQLLQGSSQSSAPQPHVIIPSAAYGGAIISFVLCPSELIKCRMQVQGTDSLVPVSSRYSGSLDCAFKTVKSEGVKGIFRGGFTTLLRESIGNAVFFSVYEYVRYHMHSQLNSASSDHGNLIDVGIGIMSGGLGGMAFWSAVLPLDVAKTIIQTAPDKNTSRNPFRILNSIYRRDGFKGCYTGLGPTICRAFPANAAAIVTWELAIKLLGINRE</sequence>
<comment type="similarity">
    <text evidence="2">Belongs to the mitochondrial carrier (TC 2.A.29) family.</text>
</comment>
<dbReference type="GO" id="GO:0005777">
    <property type="term" value="C:peroxisome"/>
    <property type="evidence" value="ECO:0007669"/>
    <property type="project" value="InterPro"/>
</dbReference>
<evidence type="ECO:0000256" key="10">
    <source>
        <dbReference type="PROSITE-ProRule" id="PRU00282"/>
    </source>
</evidence>
<dbReference type="SUPFAM" id="SSF103506">
    <property type="entry name" value="Mitochondrial carrier"/>
    <property type="match status" value="1"/>
</dbReference>
<name>A0A2P5AMV6_PARAD</name>
<dbReference type="PANTHER" id="PTHR21004">
    <property type="entry name" value="SERINE PROTEASE-RELATED"/>
    <property type="match status" value="1"/>
</dbReference>
<keyword evidence="8" id="KW-0496">Mitochondrion</keyword>
<keyword evidence="3" id="KW-0813">Transport</keyword>
<evidence type="ECO:0000256" key="4">
    <source>
        <dbReference type="ARBA" id="ARBA00022692"/>
    </source>
</evidence>
<dbReference type="InterPro" id="IPR009003">
    <property type="entry name" value="Peptidase_S1_PA"/>
</dbReference>
<feature type="repeat" description="Solcar" evidence="10">
    <location>
        <begin position="885"/>
        <end position="974"/>
    </location>
</feature>
<dbReference type="EMBL" id="JXTB01000514">
    <property type="protein sequence ID" value="PON37862.1"/>
    <property type="molecule type" value="Genomic_DNA"/>
</dbReference>
<gene>
    <name evidence="11" type="ORF">PanWU01x14_316830</name>
</gene>
<keyword evidence="6" id="KW-0999">Mitochondrion inner membrane</keyword>
<dbReference type="GO" id="GO:0005743">
    <property type="term" value="C:mitochondrial inner membrane"/>
    <property type="evidence" value="ECO:0007669"/>
    <property type="project" value="UniProtKB-SubCell"/>
</dbReference>
<dbReference type="GO" id="GO:0016485">
    <property type="term" value="P:protein processing"/>
    <property type="evidence" value="ECO:0007669"/>
    <property type="project" value="InterPro"/>
</dbReference>
<proteinExistence type="inferred from homology"/>
<evidence type="ECO:0000256" key="9">
    <source>
        <dbReference type="ARBA" id="ARBA00023136"/>
    </source>
</evidence>
<dbReference type="InterPro" id="IPR039245">
    <property type="entry name" value="TYSND1/DEG15"/>
</dbReference>
<keyword evidence="5" id="KW-0677">Repeat</keyword>
<comment type="caution">
    <text evidence="11">The sequence shown here is derived from an EMBL/GenBank/DDBJ whole genome shotgun (WGS) entry which is preliminary data.</text>
</comment>
<dbReference type="Gene3D" id="2.40.10.10">
    <property type="entry name" value="Trypsin-like serine proteases"/>
    <property type="match status" value="3"/>
</dbReference>
<dbReference type="OrthoDB" id="17845at2759"/>
<dbReference type="SUPFAM" id="SSF50494">
    <property type="entry name" value="Trypsin-like serine proteases"/>
    <property type="match status" value="2"/>
</dbReference>
<organism evidence="11 12">
    <name type="scientific">Parasponia andersonii</name>
    <name type="common">Sponia andersonii</name>
    <dbReference type="NCBI Taxonomy" id="3476"/>
    <lineage>
        <taxon>Eukaryota</taxon>
        <taxon>Viridiplantae</taxon>
        <taxon>Streptophyta</taxon>
        <taxon>Embryophyta</taxon>
        <taxon>Tracheophyta</taxon>
        <taxon>Spermatophyta</taxon>
        <taxon>Magnoliopsida</taxon>
        <taxon>eudicotyledons</taxon>
        <taxon>Gunneridae</taxon>
        <taxon>Pentapetalae</taxon>
        <taxon>rosids</taxon>
        <taxon>fabids</taxon>
        <taxon>Rosales</taxon>
        <taxon>Cannabaceae</taxon>
        <taxon>Parasponia</taxon>
    </lineage>
</organism>
<evidence type="ECO:0000313" key="11">
    <source>
        <dbReference type="EMBL" id="PON37862.1"/>
    </source>
</evidence>